<dbReference type="InterPro" id="IPR023195">
    <property type="entry name" value="Nict_dMeBzImd_PRibTrfase_N"/>
</dbReference>
<dbReference type="InterPro" id="IPR012825">
    <property type="entry name" value="BluB"/>
</dbReference>
<dbReference type="Pfam" id="PF02277">
    <property type="entry name" value="DBI_PRT"/>
    <property type="match status" value="1"/>
</dbReference>
<evidence type="ECO:0000256" key="10">
    <source>
        <dbReference type="ARBA" id="ARBA00047340"/>
    </source>
</evidence>
<dbReference type="CDD" id="cd02439">
    <property type="entry name" value="DMB-PRT_CobT"/>
    <property type="match status" value="1"/>
</dbReference>
<evidence type="ECO:0000256" key="3">
    <source>
        <dbReference type="ARBA" id="ARBA00007110"/>
    </source>
</evidence>
<dbReference type="InterPro" id="IPR000415">
    <property type="entry name" value="Nitroreductase-like"/>
</dbReference>
<evidence type="ECO:0000313" key="15">
    <source>
        <dbReference type="Proteomes" id="UP001300763"/>
    </source>
</evidence>
<accession>A0ABT5SUC1</accession>
<dbReference type="Proteomes" id="UP001300763">
    <property type="component" value="Unassembled WGS sequence"/>
</dbReference>
<feature type="region of interest" description="Disordered" evidence="12">
    <location>
        <begin position="1"/>
        <end position="21"/>
    </location>
</feature>
<comment type="catalytic activity">
    <reaction evidence="10 11">
        <text>5,6-dimethylbenzimidazole + nicotinate beta-D-ribonucleotide = alpha-ribazole 5'-phosphate + nicotinate + H(+)</text>
        <dbReference type="Rhea" id="RHEA:11196"/>
        <dbReference type="ChEBI" id="CHEBI:15378"/>
        <dbReference type="ChEBI" id="CHEBI:15890"/>
        <dbReference type="ChEBI" id="CHEBI:32544"/>
        <dbReference type="ChEBI" id="CHEBI:57502"/>
        <dbReference type="ChEBI" id="CHEBI:57918"/>
        <dbReference type="EC" id="2.4.2.21"/>
    </reaction>
</comment>
<dbReference type="InterPro" id="IPR029479">
    <property type="entry name" value="Nitroreductase"/>
</dbReference>
<dbReference type="InterPro" id="IPR036087">
    <property type="entry name" value="Nict_dMeBzImd_PRibTrfase_sf"/>
</dbReference>
<dbReference type="NCBIfam" id="TIGR03160">
    <property type="entry name" value="cobT_DBIPRT"/>
    <property type="match status" value="1"/>
</dbReference>
<evidence type="ECO:0000256" key="1">
    <source>
        <dbReference type="ARBA" id="ARBA00002197"/>
    </source>
</evidence>
<dbReference type="GO" id="GO:0008939">
    <property type="term" value="F:nicotinate-nucleotide-dimethylbenzimidazole phosphoribosyltransferase activity"/>
    <property type="evidence" value="ECO:0007669"/>
    <property type="project" value="UniProtKB-EC"/>
</dbReference>
<dbReference type="InterPro" id="IPR017846">
    <property type="entry name" value="Nict_dMeBzImd_PRibTrfase_bact"/>
</dbReference>
<keyword evidence="6 11" id="KW-0169">Cobalamin biosynthesis</keyword>
<comment type="caution">
    <text evidence="14">The sequence shown here is derived from an EMBL/GenBank/DDBJ whole genome shotgun (WGS) entry which is preliminary data.</text>
</comment>
<comment type="pathway">
    <text evidence="2 11">Nucleoside biosynthesis; alpha-ribazole biosynthesis; alpha-ribazole from 5,6-dimethylbenzimidazole: step 1/2.</text>
</comment>
<evidence type="ECO:0000256" key="4">
    <source>
        <dbReference type="ARBA" id="ARBA00011991"/>
    </source>
</evidence>
<comment type="function">
    <text evidence="1 11">Catalyzes the synthesis of alpha-ribazole-5'-phosphate from nicotinate mononucleotide (NAMN) and 5,6-dimethylbenzimidazole (DMB).</text>
</comment>
<evidence type="ECO:0000256" key="7">
    <source>
        <dbReference type="ARBA" id="ARBA00022676"/>
    </source>
</evidence>
<evidence type="ECO:0000256" key="5">
    <source>
        <dbReference type="ARBA" id="ARBA00015486"/>
    </source>
</evidence>
<feature type="active site" description="Proton acceptor" evidence="11">
    <location>
        <position position="553"/>
    </location>
</feature>
<dbReference type="Gene3D" id="3.40.50.10210">
    <property type="match status" value="1"/>
</dbReference>
<dbReference type="InterPro" id="IPR003200">
    <property type="entry name" value="Nict_dMeBzImd_PRibTrfase"/>
</dbReference>
<dbReference type="EC" id="2.4.2.21" evidence="4 11"/>
<dbReference type="SUPFAM" id="SSF52733">
    <property type="entry name" value="Nicotinate mononucleotide:5,6-dimethylbenzimidazole phosphoribosyltransferase (CobT)"/>
    <property type="match status" value="1"/>
</dbReference>
<dbReference type="NCBIfam" id="TIGR02476">
    <property type="entry name" value="BluB"/>
    <property type="match status" value="1"/>
</dbReference>
<evidence type="ECO:0000256" key="2">
    <source>
        <dbReference type="ARBA" id="ARBA00005049"/>
    </source>
</evidence>
<evidence type="ECO:0000256" key="9">
    <source>
        <dbReference type="ARBA" id="ARBA00030686"/>
    </source>
</evidence>
<dbReference type="SUPFAM" id="SSF55469">
    <property type="entry name" value="FMN-dependent nitroreductase-like"/>
    <property type="match status" value="1"/>
</dbReference>
<dbReference type="Pfam" id="PF00881">
    <property type="entry name" value="Nitroreductase"/>
    <property type="match status" value="1"/>
</dbReference>
<dbReference type="NCBIfam" id="NF000996">
    <property type="entry name" value="PRK00105.1"/>
    <property type="match status" value="1"/>
</dbReference>
<gene>
    <name evidence="11 14" type="primary">cobT</name>
    <name evidence="14" type="ORF">PGB27_14000</name>
</gene>
<keyword evidence="8 11" id="KW-0808">Transferase</keyword>
<dbReference type="Gene3D" id="1.10.1610.10">
    <property type="match status" value="1"/>
</dbReference>
<keyword evidence="7 11" id="KW-0328">Glycosyltransferase</keyword>
<dbReference type="Gene3D" id="3.40.109.10">
    <property type="entry name" value="NADH Oxidase"/>
    <property type="match status" value="1"/>
</dbReference>
<reference evidence="14 15" key="1">
    <citation type="submission" date="2023-02" db="EMBL/GenBank/DDBJ databases">
        <title>Genome sequencing required for Actinomycetospora new species description.</title>
        <authorList>
            <person name="Saimee Y."/>
            <person name="Duangmal K."/>
        </authorList>
    </citation>
    <scope>NUCLEOTIDE SEQUENCE [LARGE SCALE GENOMIC DNA]</scope>
    <source>
        <strain evidence="14 15">DW7H6</strain>
    </source>
</reference>
<comment type="similarity">
    <text evidence="3 11">Belongs to the CobT family.</text>
</comment>
<proteinExistence type="inferred from homology"/>
<evidence type="ECO:0000259" key="13">
    <source>
        <dbReference type="Pfam" id="PF00881"/>
    </source>
</evidence>
<evidence type="ECO:0000256" key="8">
    <source>
        <dbReference type="ARBA" id="ARBA00022679"/>
    </source>
</evidence>
<dbReference type="RefSeq" id="WP_274200966.1">
    <property type="nucleotide sequence ID" value="NZ_JAQZAO010000005.1"/>
</dbReference>
<name>A0ABT5SUC1_9PSEU</name>
<evidence type="ECO:0000313" key="14">
    <source>
        <dbReference type="EMBL" id="MDD7966450.1"/>
    </source>
</evidence>
<sequence>MSARPDGPAPAGSASLHPGDRDALHRVLRARRDVRTGFVDTPVDDERLQRVLAAAHAAPSVGFSQPWDFLVLRSPELRAELAALARHQREEFAQSLPAARARKFAGLRVEAIREAPLGIVVTCDPTRGGRHVLGRHTQPRMAAHSVAGAVQNLWLAARAEELGVGWVSFFDEREMAALLGRRVGMPQHLEVVAYLCVGHVEAFADQPELATAGWAHRRPLAWAVHEETWGNHRMDPLDETLAALRDLDPAPGAAAAREHLTRMTVPPGALGGVAEIGVRLAGLAGSCPPPLPEPAVVAVFAGDHGVHARGVTPWPQEVTAQMVANFLAGGAAVNAFAATAGAEVQVVDVGVAADLEPAPGLLPRKVRHGTRDMTAEPAMTPDEVRTAVRAGIEAARDLVTAGNRLLVTGDMGIANTTASAALVAAFTGSTAEQVTGRGTGIDDATHARKTAVVAEALARHEPDPADPLTALAAVGGLEHAGLVGFLLGAAALRTPVVLDGVVSGAAALVAAALAPTASHAWIAGHRSVEPAHTLALEHLGLAPALDLGLRVGEGTGALLAVPVVTAAARALADVATFDAAGVTEKDLGEDGRDAP</sequence>
<evidence type="ECO:0000256" key="6">
    <source>
        <dbReference type="ARBA" id="ARBA00022573"/>
    </source>
</evidence>
<dbReference type="PANTHER" id="PTHR43463">
    <property type="entry name" value="NICOTINATE-NUCLEOTIDE--DIMETHYLBENZIMIDAZOLE PHOSPHORIBOSYLTRANSFERASE"/>
    <property type="match status" value="1"/>
</dbReference>
<keyword evidence="15" id="KW-1185">Reference proteome</keyword>
<dbReference type="PANTHER" id="PTHR43463:SF1">
    <property type="entry name" value="NICOTINATE-NUCLEOTIDE--DIMETHYLBENZIMIDAZOLE PHOSPHORIBOSYLTRANSFERASE"/>
    <property type="match status" value="1"/>
</dbReference>
<protein>
    <recommendedName>
        <fullName evidence="5 11">Nicotinate-nucleotide--dimethylbenzimidazole phosphoribosyltransferase</fullName>
        <shortName evidence="11">NN:DBI PRT</shortName>
        <ecNumber evidence="4 11">2.4.2.21</ecNumber>
    </recommendedName>
    <alternativeName>
        <fullName evidence="9 11">N(1)-alpha-phosphoribosyltransferase</fullName>
    </alternativeName>
</protein>
<evidence type="ECO:0000256" key="12">
    <source>
        <dbReference type="SAM" id="MobiDB-lite"/>
    </source>
</evidence>
<dbReference type="EMBL" id="JAQZAO010000005">
    <property type="protein sequence ID" value="MDD7966450.1"/>
    <property type="molecule type" value="Genomic_DNA"/>
</dbReference>
<dbReference type="HAMAP" id="MF_00230">
    <property type="entry name" value="CobT"/>
    <property type="match status" value="1"/>
</dbReference>
<evidence type="ECO:0000256" key="11">
    <source>
        <dbReference type="HAMAP-Rule" id="MF_00230"/>
    </source>
</evidence>
<organism evidence="14 15">
    <name type="scientific">Actinomycetospora lemnae</name>
    <dbReference type="NCBI Taxonomy" id="3019891"/>
    <lineage>
        <taxon>Bacteria</taxon>
        <taxon>Bacillati</taxon>
        <taxon>Actinomycetota</taxon>
        <taxon>Actinomycetes</taxon>
        <taxon>Pseudonocardiales</taxon>
        <taxon>Pseudonocardiaceae</taxon>
        <taxon>Actinomycetospora</taxon>
    </lineage>
</organism>
<feature type="domain" description="Nitroreductase" evidence="13">
    <location>
        <begin position="28"/>
        <end position="199"/>
    </location>
</feature>